<reference evidence="2" key="2">
    <citation type="submission" date="2010-06" db="EMBL/GenBank/DDBJ databases">
        <title>The basis of rapid genome size change in Arabidopsis.</title>
        <authorList>
            <person name="Bakker E."/>
            <person name="Bergelson J."/>
            <person name="Cheng J.F."/>
            <person name="Clark R.M."/>
            <person name="Fawcett J."/>
            <person name="Gaut B."/>
            <person name="Grigoriev I."/>
            <person name="Gundlach H."/>
            <person name="Guo Y."/>
            <person name="Haberer G."/>
            <person name="Hollister J."/>
            <person name="Hu T.T."/>
            <person name="Mayer K.F.X."/>
            <person name="Nasrallah J."/>
            <person name="Nordborg M."/>
            <person name="Otillar R."/>
            <person name="Pattyn P."/>
            <person name="Schmutz J."/>
            <person name="Spannagl M."/>
            <person name="van de Peer Y."/>
            <person name="Wang X."/>
            <person name="Weigel D."/>
            <person name="Yang L."/>
        </authorList>
    </citation>
    <scope>NUCLEOTIDE SEQUENCE</scope>
</reference>
<dbReference type="AlphaFoldDB" id="D7MM84"/>
<evidence type="ECO:0000313" key="1">
    <source>
        <dbReference type="EMBL" id="EFH39280.1"/>
    </source>
</evidence>
<dbReference type="Proteomes" id="UP000008694">
    <property type="component" value="Unassembled WGS sequence"/>
</dbReference>
<proteinExistence type="predicted"/>
<keyword evidence="3" id="KW-1185">Reference proteome</keyword>
<dbReference type="PANTHER" id="PTHR31228:SF22">
    <property type="entry name" value="CYSTATIN_MONELLIN SUPERFAMILY PROTEIN"/>
    <property type="match status" value="1"/>
</dbReference>
<name>D7MM84_ARALL</name>
<sequence>MTIDYEICSDPFDSRCVLATSMYPPGAEPKKAKRFLEKIRGKEIKKSQGFDVDFSMFRVLFDFYPSLLDESNATKKPETDREYFGRLAEEAIERLQQKRGSGYIYFITFVVKDPCDDDNQTKIFQAKVHNVLCREIAHCFCRPKPEQQVKYDEDFKNVVKKRRVQV</sequence>
<dbReference type="Gramene" id="Al_scaffold_0008_2139">
    <property type="protein sequence ID" value="Al_scaffold_0008_2139"/>
    <property type="gene ID" value="Al_scaffold_0008_2139"/>
</dbReference>
<dbReference type="EMBL" id="GL348720">
    <property type="protein sequence ID" value="EFH40746.1"/>
    <property type="molecule type" value="Genomic_DNA"/>
</dbReference>
<protein>
    <submittedName>
        <fullName evidence="2">Predicted protein</fullName>
    </submittedName>
</protein>
<dbReference type="HOGENOM" id="CLU_111307_1_0_1"/>
<organism evidence="3">
    <name type="scientific">Arabidopsis lyrata subsp. lyrata</name>
    <name type="common">Lyre-leaved rock-cress</name>
    <dbReference type="NCBI Taxonomy" id="81972"/>
    <lineage>
        <taxon>Eukaryota</taxon>
        <taxon>Viridiplantae</taxon>
        <taxon>Streptophyta</taxon>
        <taxon>Embryophyta</taxon>
        <taxon>Tracheophyta</taxon>
        <taxon>Spermatophyta</taxon>
        <taxon>Magnoliopsida</taxon>
        <taxon>eudicotyledons</taxon>
        <taxon>Gunneridae</taxon>
        <taxon>Pentapetalae</taxon>
        <taxon>rosids</taxon>
        <taxon>malvids</taxon>
        <taxon>Brassicales</taxon>
        <taxon>Brassicaceae</taxon>
        <taxon>Camelineae</taxon>
        <taxon>Arabidopsis</taxon>
    </lineage>
</organism>
<dbReference type="EMBL" id="GL348755">
    <property type="protein sequence ID" value="EFH39280.1"/>
    <property type="molecule type" value="Genomic_DNA"/>
</dbReference>
<dbReference type="PANTHER" id="PTHR31228">
    <property type="entry name" value="CYSTATIN/MONELLIN SUPERFAMILY PROTEIN"/>
    <property type="match status" value="1"/>
</dbReference>
<evidence type="ECO:0000313" key="2">
    <source>
        <dbReference type="EMBL" id="EFH40746.1"/>
    </source>
</evidence>
<reference evidence="3" key="3">
    <citation type="journal article" date="2011" name="Nat. Genet.">
        <title>The Arabidopsis lyrata genome sequence and the basis of rapid genome size change.</title>
        <authorList>
            <person name="Hu T.T."/>
            <person name="Pattyn P."/>
            <person name="Bakker E.G."/>
            <person name="Cao J."/>
            <person name="Cheng J.-F."/>
            <person name="Clark R.M."/>
            <person name="Fahlgren N."/>
            <person name="Fawcett J.A."/>
            <person name="Grimwood J."/>
            <person name="Gundlach H."/>
            <person name="Haberer G."/>
            <person name="Hollister J.D."/>
            <person name="Ossowski S."/>
            <person name="Ottilar R.P."/>
            <person name="Salamov A.A."/>
            <person name="Schneeberger K."/>
            <person name="Spannagl M."/>
            <person name="Wang X."/>
            <person name="Yang L."/>
            <person name="Nasrallah M.E."/>
            <person name="Bergelson J."/>
            <person name="Carrington J.C."/>
            <person name="Gaut B.S."/>
            <person name="Schmutz J."/>
            <person name="Mayer K.F.X."/>
            <person name="Van de Peer Y."/>
            <person name="Grigoriev I.V."/>
            <person name="Nordborg M."/>
            <person name="Weigel D."/>
            <person name="Guo Y.-L."/>
        </authorList>
    </citation>
    <scope>NUCLEOTIDE SEQUENCE [LARGE SCALE GENOMIC DNA]</scope>
    <source>
        <strain evidence="3">cv. MN47</strain>
    </source>
</reference>
<gene>
    <name evidence="1" type="ORF">ARALYDRAFT_359201</name>
    <name evidence="2" type="ORF">ARALYDRAFT_685319</name>
</gene>
<accession>D7MM84</accession>
<reference evidence="2" key="1">
    <citation type="submission" date="2009-11" db="EMBL/GenBank/DDBJ databases">
        <authorList>
            <consortium name="US DOE Joint Genome Institute (JGI-PGF)"/>
            <person name="Ottilar R."/>
            <person name="Schmutz J."/>
            <person name="Salamov A."/>
            <person name="Cheng J.F."/>
            <person name="Lucas S."/>
            <person name="Pitluck S."/>
            <person name="Gundlach H."/>
            <person name="Guo Y."/>
            <person name="Haberer G."/>
            <person name="Nasrallah J."/>
            <person name="Mayer K.F.X."/>
            <person name="van de Peer Y."/>
            <person name="Weigel D."/>
            <person name="Grigoriev I.V."/>
        </authorList>
    </citation>
    <scope>NUCLEOTIDE SEQUENCE</scope>
</reference>
<evidence type="ECO:0000313" key="3">
    <source>
        <dbReference type="Proteomes" id="UP000008694"/>
    </source>
</evidence>
<dbReference type="Gramene" id="fgenesh1_pg.C_scaffold_52000001">
    <property type="protein sequence ID" value="fgenesh1_pg.C_scaffold_52000001"/>
    <property type="gene ID" value="fgenesh1_pg.C_scaffold_52000001"/>
</dbReference>